<name>A0A4R2LF24_9GAMM</name>
<evidence type="ECO:0000313" key="1">
    <source>
        <dbReference type="EMBL" id="TCO77865.1"/>
    </source>
</evidence>
<dbReference type="AlphaFoldDB" id="A0A4R2LF24"/>
<comment type="caution">
    <text evidence="1">The sequence shown here is derived from an EMBL/GenBank/DDBJ whole genome shotgun (WGS) entry which is preliminary data.</text>
</comment>
<sequence>MVVLQEHFPARRNPTRVKETDKRSRFPSVREAPHLSDVLKPFGRGVWPLTEFHDIVLHGESDWTIAERELLAAYNVFALFNCMNRIVEGCGVMTSDAHLGASRSRQQETRECAQPYLDFARGMGFSPSDSA</sequence>
<reference evidence="1 2" key="1">
    <citation type="submission" date="2019-03" db="EMBL/GenBank/DDBJ databases">
        <title>Genomic Encyclopedia of Type Strains, Phase IV (KMG-IV): sequencing the most valuable type-strain genomes for metagenomic binning, comparative biology and taxonomic classification.</title>
        <authorList>
            <person name="Goeker M."/>
        </authorList>
    </citation>
    <scope>NUCLEOTIDE SEQUENCE [LARGE SCALE GENOMIC DNA]</scope>
    <source>
        <strain evidence="1 2">DSM 23344</strain>
    </source>
</reference>
<evidence type="ECO:0000313" key="2">
    <source>
        <dbReference type="Proteomes" id="UP000294980"/>
    </source>
</evidence>
<proteinExistence type="predicted"/>
<dbReference type="EMBL" id="SLWX01000002">
    <property type="protein sequence ID" value="TCO77865.1"/>
    <property type="molecule type" value="Genomic_DNA"/>
</dbReference>
<gene>
    <name evidence="1" type="ORF">EV688_102325</name>
</gene>
<organism evidence="1 2">
    <name type="scientific">Chromatocurvus halotolerans</name>
    <dbReference type="NCBI Taxonomy" id="1132028"/>
    <lineage>
        <taxon>Bacteria</taxon>
        <taxon>Pseudomonadati</taxon>
        <taxon>Pseudomonadota</taxon>
        <taxon>Gammaproteobacteria</taxon>
        <taxon>Cellvibrionales</taxon>
        <taxon>Halieaceae</taxon>
        <taxon>Chromatocurvus</taxon>
    </lineage>
</organism>
<dbReference type="Proteomes" id="UP000294980">
    <property type="component" value="Unassembled WGS sequence"/>
</dbReference>
<protein>
    <submittedName>
        <fullName evidence="1">Uncharacterized protein</fullName>
    </submittedName>
</protein>
<accession>A0A4R2LF24</accession>
<keyword evidence="2" id="KW-1185">Reference proteome</keyword>